<dbReference type="EMBL" id="VCUZ02000051">
    <property type="protein sequence ID" value="TRD65615.1"/>
    <property type="molecule type" value="Genomic_DNA"/>
</dbReference>
<proteinExistence type="predicted"/>
<gene>
    <name evidence="2" type="ORF">FG699_025425</name>
</gene>
<feature type="non-terminal residue" evidence="2">
    <location>
        <position position="56"/>
    </location>
</feature>
<feature type="region of interest" description="Disordered" evidence="1">
    <location>
        <begin position="35"/>
        <end position="56"/>
    </location>
</feature>
<dbReference type="AlphaFoldDB" id="A0A547TD98"/>
<reference evidence="2 3" key="1">
    <citation type="journal article" date="2019" name="Appl. Environ. Microbiol.">
        <title>Clinically Unreported Salmonellosis Outbreak Detected via Comparative Genomic Analysis of Municipal Wastewater Salmonella Isolates.</title>
        <authorList>
            <person name="Diemert S."/>
            <person name="Yan T."/>
        </authorList>
    </citation>
    <scope>NUCLEOTIDE SEQUENCE [LARGE SCALE GENOMIC DNA]</scope>
    <source>
        <strain evidence="2 3">HIY0178</strain>
    </source>
</reference>
<sequence>MILYVNGIRKDATASLDLLTRAVVISLFTWRRAERDDRTPQPRGTDGARAAVGGAG</sequence>
<name>A0A547TD98_SALMU</name>
<evidence type="ECO:0000313" key="2">
    <source>
        <dbReference type="EMBL" id="TRD65615.1"/>
    </source>
</evidence>
<evidence type="ECO:0000313" key="3">
    <source>
        <dbReference type="Proteomes" id="UP000318962"/>
    </source>
</evidence>
<evidence type="ECO:0008006" key="4">
    <source>
        <dbReference type="Google" id="ProtNLM"/>
    </source>
</evidence>
<accession>A0A547TD98</accession>
<evidence type="ECO:0000256" key="1">
    <source>
        <dbReference type="SAM" id="MobiDB-lite"/>
    </source>
</evidence>
<dbReference type="Proteomes" id="UP000318962">
    <property type="component" value="Unassembled WGS sequence"/>
</dbReference>
<protein>
    <recommendedName>
        <fullName evidence="4">Phage tail protein</fullName>
    </recommendedName>
</protein>
<organism evidence="2 3">
    <name type="scientific">Salmonella muenchen</name>
    <dbReference type="NCBI Taxonomy" id="596"/>
    <lineage>
        <taxon>Bacteria</taxon>
        <taxon>Pseudomonadati</taxon>
        <taxon>Pseudomonadota</taxon>
        <taxon>Gammaproteobacteria</taxon>
        <taxon>Enterobacterales</taxon>
        <taxon>Enterobacteriaceae</taxon>
        <taxon>Salmonella</taxon>
    </lineage>
</organism>
<comment type="caution">
    <text evidence="2">The sequence shown here is derived from an EMBL/GenBank/DDBJ whole genome shotgun (WGS) entry which is preliminary data.</text>
</comment>